<dbReference type="STRING" id="43064.SAMN04488086_10358"/>
<proteinExistence type="predicted"/>
<dbReference type="EMBL" id="FWEY01000001">
    <property type="protein sequence ID" value="SLM50850.1"/>
    <property type="molecule type" value="Genomic_DNA"/>
</dbReference>
<reference evidence="2" key="1">
    <citation type="submission" date="2016-04" db="EMBL/GenBank/DDBJ databases">
        <authorList>
            <person name="Strepis N."/>
        </authorList>
    </citation>
    <scope>NUCLEOTIDE SEQUENCE [LARGE SCALE GENOMIC DNA]</scope>
</reference>
<dbReference type="Proteomes" id="UP000195985">
    <property type="component" value="Unassembled WGS sequence"/>
</dbReference>
<accession>A0A1W1ICX5</accession>
<gene>
    <name evidence="1" type="ORF">TPAS_522</name>
</gene>
<dbReference type="AlphaFoldDB" id="A0A1W1ICX5"/>
<evidence type="ECO:0000313" key="2">
    <source>
        <dbReference type="Proteomes" id="UP000195985"/>
    </source>
</evidence>
<organism evidence="1 2">
    <name type="scientific">Trichococcus pasteurii</name>
    <dbReference type="NCBI Taxonomy" id="43064"/>
    <lineage>
        <taxon>Bacteria</taxon>
        <taxon>Bacillati</taxon>
        <taxon>Bacillota</taxon>
        <taxon>Bacilli</taxon>
        <taxon>Lactobacillales</taxon>
        <taxon>Carnobacteriaceae</taxon>
        <taxon>Trichococcus</taxon>
    </lineage>
</organism>
<keyword evidence="2" id="KW-1185">Reference proteome</keyword>
<protein>
    <submittedName>
        <fullName evidence="1">Uncharacterized protein</fullName>
    </submittedName>
</protein>
<sequence>MLNVDMIEYYFSLQYKLPNARLRVLQYREEFYRNQTLHSYFTYSEGRWMVRGFRQDVQVVNLLDTLLALERYIEILEFKLKHFRLFLQELPREDRVMLNKKYFHKRELPDTENLRNVEKLCFSEVQEIEEAACFRFKFYEMPDFLIEAAEILDLEDENFTESFSVNFAAMLELLGVGSE</sequence>
<evidence type="ECO:0000313" key="1">
    <source>
        <dbReference type="EMBL" id="SLM50850.1"/>
    </source>
</evidence>
<name>A0A1W1ICX5_9LACT</name>